<dbReference type="Gene3D" id="1.10.10.10">
    <property type="entry name" value="Winged helix-like DNA-binding domain superfamily/Winged helix DNA-binding domain"/>
    <property type="match status" value="1"/>
</dbReference>
<proteinExistence type="predicted"/>
<evidence type="ECO:0000313" key="2">
    <source>
        <dbReference type="EMBL" id="MBF9066601.1"/>
    </source>
</evidence>
<dbReference type="PANTHER" id="PTHR33164">
    <property type="entry name" value="TRANSCRIPTIONAL REGULATOR, MARR FAMILY"/>
    <property type="match status" value="1"/>
</dbReference>
<dbReference type="EMBL" id="JADPRT010000001">
    <property type="protein sequence ID" value="MBF9066601.1"/>
    <property type="molecule type" value="Genomic_DNA"/>
</dbReference>
<dbReference type="Pfam" id="PF12802">
    <property type="entry name" value="MarR_2"/>
    <property type="match status" value="1"/>
</dbReference>
<gene>
    <name evidence="2" type="ORF">I2501_00945</name>
</gene>
<name>A0A931B0C2_9ACTN</name>
<organism evidence="2 3">
    <name type="scientific">Streptacidiphilus fuscans</name>
    <dbReference type="NCBI Taxonomy" id="2789292"/>
    <lineage>
        <taxon>Bacteria</taxon>
        <taxon>Bacillati</taxon>
        <taxon>Actinomycetota</taxon>
        <taxon>Actinomycetes</taxon>
        <taxon>Kitasatosporales</taxon>
        <taxon>Streptomycetaceae</taxon>
        <taxon>Streptacidiphilus</taxon>
    </lineage>
</organism>
<dbReference type="GO" id="GO:0003700">
    <property type="term" value="F:DNA-binding transcription factor activity"/>
    <property type="evidence" value="ECO:0007669"/>
    <property type="project" value="InterPro"/>
</dbReference>
<feature type="domain" description="HTH marR-type" evidence="1">
    <location>
        <begin position="1"/>
        <end position="147"/>
    </location>
</feature>
<dbReference type="InterPro" id="IPR000835">
    <property type="entry name" value="HTH_MarR-typ"/>
</dbReference>
<dbReference type="SUPFAM" id="SSF46785">
    <property type="entry name" value="Winged helix' DNA-binding domain"/>
    <property type="match status" value="1"/>
</dbReference>
<dbReference type="AlphaFoldDB" id="A0A931B0C2"/>
<dbReference type="InterPro" id="IPR039422">
    <property type="entry name" value="MarR/SlyA-like"/>
</dbReference>
<evidence type="ECO:0000259" key="1">
    <source>
        <dbReference type="PROSITE" id="PS50995"/>
    </source>
</evidence>
<dbReference type="PANTHER" id="PTHR33164:SF99">
    <property type="entry name" value="MARR FAMILY REGULATORY PROTEIN"/>
    <property type="match status" value="1"/>
</dbReference>
<dbReference type="GO" id="GO:0006950">
    <property type="term" value="P:response to stress"/>
    <property type="evidence" value="ECO:0007669"/>
    <property type="project" value="TreeGrafter"/>
</dbReference>
<evidence type="ECO:0000313" key="3">
    <source>
        <dbReference type="Proteomes" id="UP000657385"/>
    </source>
</evidence>
<protein>
    <submittedName>
        <fullName evidence="2">MarR family transcriptional regulator</fullName>
    </submittedName>
</protein>
<sequence>MSEPRWLDDDEKAAWIAFLSATSLVGRKLEQQLKDDSGLSHTQYEVLVQLSAAEGGALRMTELADRLVTSKSGLTYQITQLERAGLVFRRSCPSDVRGVFAEITDQGREALREAAPGHVAAVRSALIDVLTPEQQAHLAAGLGEVARRLRCGTQNPTP</sequence>
<dbReference type="InterPro" id="IPR036390">
    <property type="entry name" value="WH_DNA-bd_sf"/>
</dbReference>
<dbReference type="SMART" id="SM00347">
    <property type="entry name" value="HTH_MARR"/>
    <property type="match status" value="1"/>
</dbReference>
<reference evidence="2" key="1">
    <citation type="submission" date="2020-11" db="EMBL/GenBank/DDBJ databases">
        <title>Isolation and identification of active actinomycetes.</title>
        <authorList>
            <person name="Yu B."/>
        </authorList>
    </citation>
    <scope>NUCLEOTIDE SEQUENCE</scope>
    <source>
        <strain evidence="2">NEAU-YB345</strain>
    </source>
</reference>
<keyword evidence="3" id="KW-1185">Reference proteome</keyword>
<comment type="caution">
    <text evidence="2">The sequence shown here is derived from an EMBL/GenBank/DDBJ whole genome shotgun (WGS) entry which is preliminary data.</text>
</comment>
<dbReference type="Proteomes" id="UP000657385">
    <property type="component" value="Unassembled WGS sequence"/>
</dbReference>
<dbReference type="RefSeq" id="WP_196191797.1">
    <property type="nucleotide sequence ID" value="NZ_JADPRT010000001.1"/>
</dbReference>
<accession>A0A931B0C2</accession>
<dbReference type="InterPro" id="IPR036388">
    <property type="entry name" value="WH-like_DNA-bd_sf"/>
</dbReference>
<dbReference type="PROSITE" id="PS50995">
    <property type="entry name" value="HTH_MARR_2"/>
    <property type="match status" value="1"/>
</dbReference>